<dbReference type="Gene3D" id="3.30.200.20">
    <property type="entry name" value="Phosphorylase Kinase, domain 1"/>
    <property type="match status" value="1"/>
</dbReference>
<dbReference type="OrthoDB" id="40902at2759"/>
<feature type="domain" description="Protein kinase" evidence="1">
    <location>
        <begin position="126"/>
        <end position="305"/>
    </location>
</feature>
<evidence type="ECO:0000259" key="1">
    <source>
        <dbReference type="PROSITE" id="PS50011"/>
    </source>
</evidence>
<dbReference type="STRING" id="448386.A0A2V3IBS3"/>
<accession>A0A2V3IBS3</accession>
<dbReference type="InterPro" id="IPR000719">
    <property type="entry name" value="Prot_kinase_dom"/>
</dbReference>
<evidence type="ECO:0000313" key="2">
    <source>
        <dbReference type="EMBL" id="PXF39498.1"/>
    </source>
</evidence>
<dbReference type="PANTHER" id="PTHR24347">
    <property type="entry name" value="SERINE/THREONINE-PROTEIN KINASE"/>
    <property type="match status" value="1"/>
</dbReference>
<dbReference type="InterPro" id="IPR011009">
    <property type="entry name" value="Kinase-like_dom_sf"/>
</dbReference>
<dbReference type="InterPro" id="IPR008271">
    <property type="entry name" value="Ser/Thr_kinase_AS"/>
</dbReference>
<keyword evidence="3" id="KW-1185">Reference proteome</keyword>
<keyword evidence="2" id="KW-0418">Kinase</keyword>
<proteinExistence type="predicted"/>
<organism evidence="2 3">
    <name type="scientific">Gracilariopsis chorda</name>
    <dbReference type="NCBI Taxonomy" id="448386"/>
    <lineage>
        <taxon>Eukaryota</taxon>
        <taxon>Rhodophyta</taxon>
        <taxon>Florideophyceae</taxon>
        <taxon>Rhodymeniophycidae</taxon>
        <taxon>Gracilariales</taxon>
        <taxon>Gracilariaceae</taxon>
        <taxon>Gracilariopsis</taxon>
    </lineage>
</organism>
<dbReference type="PROSITE" id="PS50011">
    <property type="entry name" value="PROTEIN_KINASE_DOM"/>
    <property type="match status" value="1"/>
</dbReference>
<dbReference type="GO" id="GO:0004672">
    <property type="term" value="F:protein kinase activity"/>
    <property type="evidence" value="ECO:0007669"/>
    <property type="project" value="InterPro"/>
</dbReference>
<dbReference type="SMART" id="SM00220">
    <property type="entry name" value="S_TKc"/>
    <property type="match status" value="1"/>
</dbReference>
<dbReference type="Proteomes" id="UP000247409">
    <property type="component" value="Unassembled WGS sequence"/>
</dbReference>
<protein>
    <submittedName>
        <fullName evidence="2">Calcium/calmodulin-dependent protein kinase type 1</fullName>
    </submittedName>
</protein>
<gene>
    <name evidence="2" type="ORF">BWQ96_10808</name>
</gene>
<dbReference type="AlphaFoldDB" id="A0A2V3IBS3"/>
<comment type="caution">
    <text evidence="2">The sequence shown here is derived from an EMBL/GenBank/DDBJ whole genome shotgun (WGS) entry which is preliminary data.</text>
</comment>
<dbReference type="GO" id="GO:0005524">
    <property type="term" value="F:ATP binding"/>
    <property type="evidence" value="ECO:0007669"/>
    <property type="project" value="InterPro"/>
</dbReference>
<name>A0A2V3IBS3_9FLOR</name>
<dbReference type="EMBL" id="NBIV01000796">
    <property type="protein sequence ID" value="PXF39498.1"/>
    <property type="molecule type" value="Genomic_DNA"/>
</dbReference>
<sequence>MSALPSKFGLRSERVTSEHFSRVGSTNVPRNDSLASAAAPPAAAQFGLRFTFHSLQSYGHTEKSSTSLADDANVNANGIVGEVYANYLSPVFDRNTWSATQLLLRSRVEQAAGPALYRCGSIDDFWKLSTRLGTGACSEVRLCESINDSSVRAAIKIISKGAPDLFCPQSGDCRDVLAFRAMQSHSILFQSSGIYEDERFIYIVMELLTGGQMLPRLTDRERYYPRYCENDIVTVARSLVRALAHLHLHGITHRDVKPENILYFSESKDPTVKLSDFGIADTNAHNVNATDMVGTPQYIAPEVLL</sequence>
<reference evidence="2 3" key="1">
    <citation type="journal article" date="2018" name="Mol. Biol. Evol.">
        <title>Analysis of the draft genome of the red seaweed Gracilariopsis chorda provides insights into genome size evolution in Rhodophyta.</title>
        <authorList>
            <person name="Lee J."/>
            <person name="Yang E.C."/>
            <person name="Graf L."/>
            <person name="Yang J.H."/>
            <person name="Qiu H."/>
            <person name="Zel Zion U."/>
            <person name="Chan C.X."/>
            <person name="Stephens T.G."/>
            <person name="Weber A.P.M."/>
            <person name="Boo G.H."/>
            <person name="Boo S.M."/>
            <person name="Kim K.M."/>
            <person name="Shin Y."/>
            <person name="Jung M."/>
            <person name="Lee S.J."/>
            <person name="Yim H.S."/>
            <person name="Lee J.H."/>
            <person name="Bhattacharya D."/>
            <person name="Yoon H.S."/>
        </authorList>
    </citation>
    <scope>NUCLEOTIDE SEQUENCE [LARGE SCALE GENOMIC DNA]</scope>
    <source>
        <strain evidence="2 3">SKKU-2015</strain>
        <tissue evidence="2">Whole body</tissue>
    </source>
</reference>
<dbReference type="PROSITE" id="PS00108">
    <property type="entry name" value="PROTEIN_KINASE_ST"/>
    <property type="match status" value="1"/>
</dbReference>
<evidence type="ECO:0000313" key="3">
    <source>
        <dbReference type="Proteomes" id="UP000247409"/>
    </source>
</evidence>
<dbReference type="Pfam" id="PF00069">
    <property type="entry name" value="Pkinase"/>
    <property type="match status" value="1"/>
</dbReference>
<keyword evidence="2" id="KW-0808">Transferase</keyword>
<dbReference type="SUPFAM" id="SSF56112">
    <property type="entry name" value="Protein kinase-like (PK-like)"/>
    <property type="match status" value="1"/>
</dbReference>
<dbReference type="Gene3D" id="1.10.510.10">
    <property type="entry name" value="Transferase(Phosphotransferase) domain 1"/>
    <property type="match status" value="1"/>
</dbReference>